<dbReference type="EMBL" id="JACEEZ010011360">
    <property type="protein sequence ID" value="KAG0721321.1"/>
    <property type="molecule type" value="Genomic_DNA"/>
</dbReference>
<accession>A0A8J5CUR9</accession>
<dbReference type="PANTHER" id="PTHR12072">
    <property type="entry name" value="CWF19, CELL CYCLE CONTROL PROTEIN"/>
    <property type="match status" value="1"/>
</dbReference>
<dbReference type="GO" id="GO:0000398">
    <property type="term" value="P:mRNA splicing, via spliceosome"/>
    <property type="evidence" value="ECO:0007669"/>
    <property type="project" value="TreeGrafter"/>
</dbReference>
<evidence type="ECO:0000259" key="2">
    <source>
        <dbReference type="Pfam" id="PF04676"/>
    </source>
</evidence>
<protein>
    <submittedName>
        <fullName evidence="4">CWF19-like protein 1</fullName>
    </submittedName>
</protein>
<reference evidence="4" key="1">
    <citation type="submission" date="2020-07" db="EMBL/GenBank/DDBJ databases">
        <title>The High-quality genome of the commercially important snow crab, Chionoecetes opilio.</title>
        <authorList>
            <person name="Jeong J.-H."/>
            <person name="Ryu S."/>
        </authorList>
    </citation>
    <scope>NUCLEOTIDE SEQUENCE</scope>
    <source>
        <strain evidence="4">MADBK_172401_WGS</strain>
        <tissue evidence="4">Digestive gland</tissue>
    </source>
</reference>
<evidence type="ECO:0000256" key="1">
    <source>
        <dbReference type="ARBA" id="ARBA00006795"/>
    </source>
</evidence>
<organism evidence="4 5">
    <name type="scientific">Chionoecetes opilio</name>
    <name type="common">Atlantic snow crab</name>
    <name type="synonym">Cancer opilio</name>
    <dbReference type="NCBI Taxonomy" id="41210"/>
    <lineage>
        <taxon>Eukaryota</taxon>
        <taxon>Metazoa</taxon>
        <taxon>Ecdysozoa</taxon>
        <taxon>Arthropoda</taxon>
        <taxon>Crustacea</taxon>
        <taxon>Multicrustacea</taxon>
        <taxon>Malacostraca</taxon>
        <taxon>Eumalacostraca</taxon>
        <taxon>Eucarida</taxon>
        <taxon>Decapoda</taxon>
        <taxon>Pleocyemata</taxon>
        <taxon>Brachyura</taxon>
        <taxon>Eubrachyura</taxon>
        <taxon>Majoidea</taxon>
        <taxon>Majidae</taxon>
        <taxon>Chionoecetes</taxon>
    </lineage>
</organism>
<dbReference type="Proteomes" id="UP000770661">
    <property type="component" value="Unassembled WGS sequence"/>
</dbReference>
<gene>
    <name evidence="4" type="primary">Cwf19l1</name>
    <name evidence="4" type="ORF">GWK47_006431</name>
</gene>
<evidence type="ECO:0000313" key="5">
    <source>
        <dbReference type="Proteomes" id="UP000770661"/>
    </source>
</evidence>
<dbReference type="GO" id="GO:0061632">
    <property type="term" value="F:RNA lariat debranching enzyme activator activity"/>
    <property type="evidence" value="ECO:0007669"/>
    <property type="project" value="TreeGrafter"/>
</dbReference>
<name>A0A8J5CUR9_CHIOP</name>
<sequence length="144" mass="16793">MFKKKGKRTVFFERNYRSQHLQVQVVPVSAEAALHLMEAFTNIAESSSIELDEIPKLSNISQIASPGSPFFYVELPTGEKLYHRVKKNFPLQFGREVLASPPILNVTERIDWRECKISVDEETELRNKIREDFRPYDFTLEDDD</sequence>
<feature type="domain" description="Cwf19-like C-terminal" evidence="3">
    <location>
        <begin position="1"/>
        <end position="39"/>
    </location>
</feature>
<dbReference type="OrthoDB" id="444325at2759"/>
<feature type="domain" description="Cwf19-like protein C-terminal" evidence="2">
    <location>
        <begin position="51"/>
        <end position="139"/>
    </location>
</feature>
<dbReference type="InterPro" id="IPR006768">
    <property type="entry name" value="Cwf19-like_C_dom-1"/>
</dbReference>
<dbReference type="GO" id="GO:0071014">
    <property type="term" value="C:post-mRNA release spliceosomal complex"/>
    <property type="evidence" value="ECO:0007669"/>
    <property type="project" value="TreeGrafter"/>
</dbReference>
<comment type="caution">
    <text evidence="4">The sequence shown here is derived from an EMBL/GenBank/DDBJ whole genome shotgun (WGS) entry which is preliminary data.</text>
</comment>
<dbReference type="InterPro" id="IPR040194">
    <property type="entry name" value="Cwf19-like"/>
</dbReference>
<keyword evidence="5" id="KW-1185">Reference proteome</keyword>
<evidence type="ECO:0000313" key="4">
    <source>
        <dbReference type="EMBL" id="KAG0721321.1"/>
    </source>
</evidence>
<dbReference type="Pfam" id="PF04677">
    <property type="entry name" value="CwfJ_C_1"/>
    <property type="match status" value="1"/>
</dbReference>
<evidence type="ECO:0000259" key="3">
    <source>
        <dbReference type="Pfam" id="PF04677"/>
    </source>
</evidence>
<dbReference type="Pfam" id="PF04676">
    <property type="entry name" value="CwfJ_C_2"/>
    <property type="match status" value="1"/>
</dbReference>
<proteinExistence type="inferred from homology"/>
<dbReference type="AlphaFoldDB" id="A0A8J5CUR9"/>
<comment type="similarity">
    <text evidence="1">Belongs to the CWF19 family.</text>
</comment>
<dbReference type="PANTHER" id="PTHR12072:SF4">
    <property type="entry name" value="CWF19-LIKE PROTEIN 1"/>
    <property type="match status" value="1"/>
</dbReference>
<dbReference type="InterPro" id="IPR006767">
    <property type="entry name" value="Cwf19-like_C_dom-2"/>
</dbReference>